<dbReference type="PANTHER" id="PTHR32448">
    <property type="entry name" value="OS08G0158400 PROTEIN"/>
    <property type="match status" value="1"/>
</dbReference>
<evidence type="ECO:0000313" key="12">
    <source>
        <dbReference type="Proteomes" id="UP001630127"/>
    </source>
</evidence>
<dbReference type="Gene3D" id="3.30.465.10">
    <property type="match status" value="1"/>
</dbReference>
<evidence type="ECO:0000256" key="8">
    <source>
        <dbReference type="ARBA" id="ARBA00023180"/>
    </source>
</evidence>
<keyword evidence="6 9" id="KW-0732">Signal</keyword>
<keyword evidence="8" id="KW-0325">Glycoprotein</keyword>
<dbReference type="Pfam" id="PF01565">
    <property type="entry name" value="FAD_binding_4"/>
    <property type="match status" value="1"/>
</dbReference>
<comment type="pathway">
    <text evidence="2">Alkaloid biosynthesis.</text>
</comment>
<keyword evidence="5" id="KW-0285">Flavoprotein</keyword>
<evidence type="ECO:0000256" key="9">
    <source>
        <dbReference type="SAM" id="SignalP"/>
    </source>
</evidence>
<dbReference type="InterPro" id="IPR016169">
    <property type="entry name" value="FAD-bd_PCMH_sub2"/>
</dbReference>
<organism evidence="11 12">
    <name type="scientific">Cinchona calisaya</name>
    <dbReference type="NCBI Taxonomy" id="153742"/>
    <lineage>
        <taxon>Eukaryota</taxon>
        <taxon>Viridiplantae</taxon>
        <taxon>Streptophyta</taxon>
        <taxon>Embryophyta</taxon>
        <taxon>Tracheophyta</taxon>
        <taxon>Spermatophyta</taxon>
        <taxon>Magnoliopsida</taxon>
        <taxon>eudicotyledons</taxon>
        <taxon>Gunneridae</taxon>
        <taxon>Pentapetalae</taxon>
        <taxon>asterids</taxon>
        <taxon>lamiids</taxon>
        <taxon>Gentianales</taxon>
        <taxon>Rubiaceae</taxon>
        <taxon>Cinchonoideae</taxon>
        <taxon>Cinchoneae</taxon>
        <taxon>Cinchona</taxon>
    </lineage>
</organism>
<evidence type="ECO:0000256" key="3">
    <source>
        <dbReference type="ARBA" id="ARBA00005466"/>
    </source>
</evidence>
<evidence type="ECO:0000313" key="11">
    <source>
        <dbReference type="EMBL" id="KAL3527540.1"/>
    </source>
</evidence>
<gene>
    <name evidence="11" type="ORF">ACH5RR_012196</name>
</gene>
<dbReference type="Gene3D" id="3.40.462.20">
    <property type="match status" value="1"/>
</dbReference>
<accession>A0ABD3A6Z5</accession>
<comment type="similarity">
    <text evidence="3">Belongs to the oxygen-dependent FAD-linked oxidoreductase family.</text>
</comment>
<evidence type="ECO:0000256" key="2">
    <source>
        <dbReference type="ARBA" id="ARBA00004913"/>
    </source>
</evidence>
<evidence type="ECO:0000256" key="4">
    <source>
        <dbReference type="ARBA" id="ARBA00022589"/>
    </source>
</evidence>
<evidence type="ECO:0000256" key="7">
    <source>
        <dbReference type="ARBA" id="ARBA00022827"/>
    </source>
</evidence>
<evidence type="ECO:0000256" key="1">
    <source>
        <dbReference type="ARBA" id="ARBA00001974"/>
    </source>
</evidence>
<protein>
    <recommendedName>
        <fullName evidence="10">FAD-binding PCMH-type domain-containing protein</fullName>
    </recommendedName>
</protein>
<proteinExistence type="inferred from homology"/>
<evidence type="ECO:0000256" key="6">
    <source>
        <dbReference type="ARBA" id="ARBA00022729"/>
    </source>
</evidence>
<evidence type="ECO:0000259" key="10">
    <source>
        <dbReference type="PROSITE" id="PS51387"/>
    </source>
</evidence>
<dbReference type="SUPFAM" id="SSF56176">
    <property type="entry name" value="FAD-binding/transporter-associated domain-like"/>
    <property type="match status" value="1"/>
</dbReference>
<dbReference type="InterPro" id="IPR016166">
    <property type="entry name" value="FAD-bd_PCMH"/>
</dbReference>
<comment type="caution">
    <text evidence="11">The sequence shown here is derived from an EMBL/GenBank/DDBJ whole genome shotgun (WGS) entry which is preliminary data.</text>
</comment>
<dbReference type="InterPro" id="IPR006094">
    <property type="entry name" value="Oxid_FAD_bind_N"/>
</dbReference>
<dbReference type="EMBL" id="JBJUIK010000005">
    <property type="protein sequence ID" value="KAL3527540.1"/>
    <property type="molecule type" value="Genomic_DNA"/>
</dbReference>
<name>A0ABD3A6Z5_9GENT</name>
<evidence type="ECO:0000256" key="5">
    <source>
        <dbReference type="ARBA" id="ARBA00022630"/>
    </source>
</evidence>
<dbReference type="Gene3D" id="3.30.43.10">
    <property type="entry name" value="Uridine Diphospho-n-acetylenolpyruvylglucosamine Reductase, domain 2"/>
    <property type="match status" value="1"/>
</dbReference>
<keyword evidence="4" id="KW-0017">Alkaloid metabolism</keyword>
<dbReference type="InterPro" id="IPR016167">
    <property type="entry name" value="FAD-bd_PCMH_sub1"/>
</dbReference>
<dbReference type="Pfam" id="PF08031">
    <property type="entry name" value="BBE"/>
    <property type="match status" value="1"/>
</dbReference>
<sequence>MSKLALHTLVLTSFLLATCNADEDFLWCMSRNSNANNIRTYVYSPHSPKYSSLLKYAQKNSRWLNSPSALPLFIVAPYDDLQMKATILCSKKLDLQVRVKSGGHDYEGLSFRSPTPFIMIDLCNLQSININLIDETAWIKTGVTLGQLYHAIAQKSKTHAFPGGLYPTVGSGGLISGGGFGALLRKYGLAADNVLDAVFMDVNGQILDRKTMGEDLFWALRGGGGASFGVILAWKLKLARVPEEVTAFTVHKKLDAENVKLLQRWQNVAYQFPEDLFLRVILQNLPSVAPCGRKIVQISFQGLFLGTADKFVPLINQSFPEFELEIKDCLQDPIGQSEKSWIKKQCHQVPWIKSVLYFAGKTPKEPLEYLVSKNSSNTSYMKGKSDFLTTPIPDEGWKMIGKMFLEEESPLMILDPFGGRMSQISEFELPFPHRNGTLYNIQYLVSWKKNELSQKNEHIEWIRNLHQKMEPYVSQSPRGAYFNYKDLDLGVNGEEYEYKQAKTWGEMYFKHNFERLARVKSKVDPCNFFRNEQSIPLLW</sequence>
<dbReference type="Proteomes" id="UP001630127">
    <property type="component" value="Unassembled WGS sequence"/>
</dbReference>
<dbReference type="InterPro" id="IPR012951">
    <property type="entry name" value="BBE"/>
</dbReference>
<feature type="domain" description="FAD-binding PCMH-type" evidence="10">
    <location>
        <begin position="65"/>
        <end position="241"/>
    </location>
</feature>
<dbReference type="AlphaFoldDB" id="A0ABD3A6Z5"/>
<feature type="signal peptide" evidence="9">
    <location>
        <begin position="1"/>
        <end position="21"/>
    </location>
</feature>
<dbReference type="InterPro" id="IPR036318">
    <property type="entry name" value="FAD-bd_PCMH-like_sf"/>
</dbReference>
<dbReference type="PROSITE" id="PS51387">
    <property type="entry name" value="FAD_PCMH"/>
    <property type="match status" value="1"/>
</dbReference>
<comment type="cofactor">
    <cofactor evidence="1">
        <name>FAD</name>
        <dbReference type="ChEBI" id="CHEBI:57692"/>
    </cofactor>
</comment>
<reference evidence="11 12" key="1">
    <citation type="submission" date="2024-11" db="EMBL/GenBank/DDBJ databases">
        <title>A near-complete genome assembly of Cinchona calisaya.</title>
        <authorList>
            <person name="Lian D.C."/>
            <person name="Zhao X.W."/>
            <person name="Wei L."/>
        </authorList>
    </citation>
    <scope>NUCLEOTIDE SEQUENCE [LARGE SCALE GENOMIC DNA]</scope>
    <source>
        <tissue evidence="11">Nenye</tissue>
    </source>
</reference>
<keyword evidence="12" id="KW-1185">Reference proteome</keyword>
<keyword evidence="7" id="KW-0274">FAD</keyword>
<feature type="chain" id="PRO_5044869931" description="FAD-binding PCMH-type domain-containing protein" evidence="9">
    <location>
        <begin position="22"/>
        <end position="539"/>
    </location>
</feature>